<reference evidence="3" key="1">
    <citation type="submission" date="2016-10" db="EMBL/GenBank/DDBJ databases">
        <authorList>
            <person name="Varghese N."/>
            <person name="Submissions S."/>
        </authorList>
    </citation>
    <scope>NUCLEOTIDE SEQUENCE [LARGE SCALE GENOMIC DNA]</scope>
    <source>
        <strain evidence="3">JS21-1</strain>
    </source>
</reference>
<evidence type="ECO:0000256" key="1">
    <source>
        <dbReference type="SAM" id="SignalP"/>
    </source>
</evidence>
<accession>A0A1H7UV91</accession>
<evidence type="ECO:0008006" key="4">
    <source>
        <dbReference type="Google" id="ProtNLM"/>
    </source>
</evidence>
<name>A0A1H7UV91_9SPHN</name>
<feature type="chain" id="PRO_5011491441" description="Tetratricopeptide repeat-containing protein" evidence="1">
    <location>
        <begin position="18"/>
        <end position="389"/>
    </location>
</feature>
<evidence type="ECO:0000313" key="2">
    <source>
        <dbReference type="EMBL" id="SEM00659.1"/>
    </source>
</evidence>
<keyword evidence="3" id="KW-1185">Reference proteome</keyword>
<dbReference type="RefSeq" id="WP_245708573.1">
    <property type="nucleotide sequence ID" value="NZ_FNZZ01000008.1"/>
</dbReference>
<dbReference type="EMBL" id="FNZZ01000008">
    <property type="protein sequence ID" value="SEM00659.1"/>
    <property type="molecule type" value="Genomic_DNA"/>
</dbReference>
<organism evidence="2 3">
    <name type="scientific">Sphingomonas palmae</name>
    <dbReference type="NCBI Taxonomy" id="1855283"/>
    <lineage>
        <taxon>Bacteria</taxon>
        <taxon>Pseudomonadati</taxon>
        <taxon>Pseudomonadota</taxon>
        <taxon>Alphaproteobacteria</taxon>
        <taxon>Sphingomonadales</taxon>
        <taxon>Sphingomonadaceae</taxon>
        <taxon>Sphingomonas</taxon>
    </lineage>
</organism>
<gene>
    <name evidence="2" type="ORF">SAMN05216382_3078</name>
</gene>
<dbReference type="STRING" id="1855283.SAMN05216382_3078"/>
<proteinExistence type="predicted"/>
<feature type="signal peptide" evidence="1">
    <location>
        <begin position="1"/>
        <end position="17"/>
    </location>
</feature>
<dbReference type="Proteomes" id="UP000199214">
    <property type="component" value="Unassembled WGS sequence"/>
</dbReference>
<sequence>MIWLAMLLQVATPAAQAAPQSNAGAAQEGDIVVVGRGIESAQAALDACVARGCPPDQEIKAALVVASRRFLAGDYAGSRQTLLKTRGRTGKADAAYPLAVSDLHRALNTIGNLDGREDSARLSAFDATDALRAGLKPNDPLILLQRLDSANQLTRTGRIEAARQIYEDVIKRAAKNGYPGVEGEAIFQAATLYATLASLNPNFRDAADRWAARLDKRDEPEIVQYREGIRLVKLQLAASKASPEERAALLAQAKPLATRDAFLLSEPDVTFNVSNPIHRSVQTGALSGGTSEKPEWADVAFFVRPDGTVADVSVVAQSDVKPGSWLSIKTDAVTGRRYAPFNGAPIYRVERYTMVHNYSEATGTHLKMRSARGILNTTDVTKAYQAPAA</sequence>
<evidence type="ECO:0000313" key="3">
    <source>
        <dbReference type="Proteomes" id="UP000199214"/>
    </source>
</evidence>
<dbReference type="AlphaFoldDB" id="A0A1H7UV91"/>
<keyword evidence="1" id="KW-0732">Signal</keyword>
<protein>
    <recommendedName>
        <fullName evidence="4">Tetratricopeptide repeat-containing protein</fullName>
    </recommendedName>
</protein>